<reference evidence="1 2" key="1">
    <citation type="journal article" date="2018" name="Nat. Ecol. Evol.">
        <title>Shark genomes provide insights into elasmobranch evolution and the origin of vertebrates.</title>
        <authorList>
            <person name="Hara Y"/>
            <person name="Yamaguchi K"/>
            <person name="Onimaru K"/>
            <person name="Kadota M"/>
            <person name="Koyanagi M"/>
            <person name="Keeley SD"/>
            <person name="Tatsumi K"/>
            <person name="Tanaka K"/>
            <person name="Motone F"/>
            <person name="Kageyama Y"/>
            <person name="Nozu R"/>
            <person name="Adachi N"/>
            <person name="Nishimura O"/>
            <person name="Nakagawa R"/>
            <person name="Tanegashima C"/>
            <person name="Kiyatake I"/>
            <person name="Matsumoto R"/>
            <person name="Murakumo K"/>
            <person name="Nishida K"/>
            <person name="Terakita A"/>
            <person name="Kuratani S"/>
            <person name="Sato K"/>
            <person name="Hyodo S Kuraku.S."/>
        </authorList>
    </citation>
    <scope>NUCLEOTIDE SEQUENCE [LARGE SCALE GENOMIC DNA]</scope>
</reference>
<evidence type="ECO:0000313" key="2">
    <source>
        <dbReference type="Proteomes" id="UP000287033"/>
    </source>
</evidence>
<dbReference type="AlphaFoldDB" id="A0A401T085"/>
<dbReference type="EMBL" id="BEZZ01000776">
    <property type="protein sequence ID" value="GCC36037.1"/>
    <property type="molecule type" value="Genomic_DNA"/>
</dbReference>
<sequence>MGRSWTVPHPPAPGQGFCEISQLVPDRVASAVSKQPHNCVDQRERERVCVCMSRAVCPQSEAAELSDLVPS</sequence>
<protein>
    <submittedName>
        <fullName evidence="1">Uncharacterized protein</fullName>
    </submittedName>
</protein>
<keyword evidence="2" id="KW-1185">Reference proteome</keyword>
<comment type="caution">
    <text evidence="1">The sequence shown here is derived from an EMBL/GenBank/DDBJ whole genome shotgun (WGS) entry which is preliminary data.</text>
</comment>
<evidence type="ECO:0000313" key="1">
    <source>
        <dbReference type="EMBL" id="GCC36037.1"/>
    </source>
</evidence>
<name>A0A401T085_CHIPU</name>
<organism evidence="1 2">
    <name type="scientific">Chiloscyllium punctatum</name>
    <name type="common">Brownbanded bambooshark</name>
    <name type="synonym">Hemiscyllium punctatum</name>
    <dbReference type="NCBI Taxonomy" id="137246"/>
    <lineage>
        <taxon>Eukaryota</taxon>
        <taxon>Metazoa</taxon>
        <taxon>Chordata</taxon>
        <taxon>Craniata</taxon>
        <taxon>Vertebrata</taxon>
        <taxon>Chondrichthyes</taxon>
        <taxon>Elasmobranchii</taxon>
        <taxon>Galeomorphii</taxon>
        <taxon>Galeoidea</taxon>
        <taxon>Orectolobiformes</taxon>
        <taxon>Hemiscylliidae</taxon>
        <taxon>Chiloscyllium</taxon>
    </lineage>
</organism>
<gene>
    <name evidence="1" type="ORF">chiPu_0014528</name>
</gene>
<proteinExistence type="predicted"/>
<accession>A0A401T085</accession>
<dbReference type="Proteomes" id="UP000287033">
    <property type="component" value="Unassembled WGS sequence"/>
</dbReference>